<dbReference type="EMBL" id="BTPD01000006">
    <property type="protein sequence ID" value="GMQ29355.1"/>
    <property type="molecule type" value="Genomic_DNA"/>
</dbReference>
<accession>A0ABQ6PQ29</accession>
<evidence type="ECO:0000313" key="2">
    <source>
        <dbReference type="Proteomes" id="UP001338309"/>
    </source>
</evidence>
<gene>
    <name evidence="1" type="ORF">Aconfl_19980</name>
</gene>
<keyword evidence="2" id="KW-1185">Reference proteome</keyword>
<protein>
    <submittedName>
        <fullName evidence="1">Uncharacterized protein</fullName>
    </submittedName>
</protein>
<evidence type="ECO:0000313" key="1">
    <source>
        <dbReference type="EMBL" id="GMQ29355.1"/>
    </source>
</evidence>
<name>A0ABQ6PQ29_9BACT</name>
<reference evidence="1 2" key="1">
    <citation type="submission" date="2023-08" db="EMBL/GenBank/DDBJ databases">
        <title>Draft genome sequence of Algoriphagus confluentis.</title>
        <authorList>
            <person name="Takatani N."/>
            <person name="Hosokawa M."/>
            <person name="Sawabe T."/>
        </authorList>
    </citation>
    <scope>NUCLEOTIDE SEQUENCE [LARGE SCALE GENOMIC DNA]</scope>
    <source>
        <strain evidence="1 2">NBRC 111222</strain>
    </source>
</reference>
<organism evidence="1 2">
    <name type="scientific">Algoriphagus confluentis</name>
    <dbReference type="NCBI Taxonomy" id="1697556"/>
    <lineage>
        <taxon>Bacteria</taxon>
        <taxon>Pseudomonadati</taxon>
        <taxon>Bacteroidota</taxon>
        <taxon>Cytophagia</taxon>
        <taxon>Cytophagales</taxon>
        <taxon>Cyclobacteriaceae</taxon>
        <taxon>Algoriphagus</taxon>
    </lineage>
</organism>
<comment type="caution">
    <text evidence="1">The sequence shown here is derived from an EMBL/GenBank/DDBJ whole genome shotgun (WGS) entry which is preliminary data.</text>
</comment>
<dbReference type="Proteomes" id="UP001338309">
    <property type="component" value="Unassembled WGS sequence"/>
</dbReference>
<proteinExistence type="predicted"/>
<sequence>MKKQVKILGIAFGLFAFSLGFFVSTTAKAQASVGGGDED</sequence>